<dbReference type="Gene3D" id="1.10.1660.10">
    <property type="match status" value="1"/>
</dbReference>
<reference evidence="4 7" key="3">
    <citation type="journal article" date="2019" name="Nat. Med.">
        <title>A library of human gut bacterial isolates paired with longitudinal multiomics data enables mechanistic microbiome research.</title>
        <authorList>
            <person name="Poyet M."/>
            <person name="Groussin M."/>
            <person name="Gibbons S.M."/>
            <person name="Avila-Pacheco J."/>
            <person name="Jiang X."/>
            <person name="Kearney S.M."/>
            <person name="Perrotta A.R."/>
            <person name="Berdy B."/>
            <person name="Zhao S."/>
            <person name="Lieberman T.D."/>
            <person name="Swanson P.K."/>
            <person name="Smith M."/>
            <person name="Roesemann S."/>
            <person name="Alexander J.E."/>
            <person name="Rich S.A."/>
            <person name="Livny J."/>
            <person name="Vlamakis H."/>
            <person name="Clish C."/>
            <person name="Bullock K."/>
            <person name="Deik A."/>
            <person name="Scott J."/>
            <person name="Pierce K.A."/>
            <person name="Xavier R.J."/>
            <person name="Alm E.J."/>
        </authorList>
    </citation>
    <scope>NUCLEOTIDE SEQUENCE [LARGE SCALE GENOMIC DNA]</scope>
    <source>
        <strain evidence="4 7">BIOML-A2</strain>
    </source>
</reference>
<sequence length="264" mass="30072">MEQRELLTVGQLAAQMGVTVRTLQYYDREGLLKPSAKSPGGRRLYTGKDVVRLHQIQSLKYLGFSLQQIRENLFSLDTPQQVALALAHQREVVGRQIAELQQALDAITALEKEVVQMQAVDFKKYAEIVTLLQQKNEGYWIVKFFDDSLMEHIKDRFRDRPEQGLAVFDTWKALCDEIIAMQEAGDIPDGDTLADIGGRWWAMVTEFTGGDLSLLPQLSAFADSKSQWGDEFRQRQERVTPVLEQALGAYFQKAGIRLPEQEEH</sequence>
<evidence type="ECO:0000256" key="2">
    <source>
        <dbReference type="SAM" id="Coils"/>
    </source>
</evidence>
<feature type="coiled-coil region" evidence="2">
    <location>
        <begin position="93"/>
        <end position="120"/>
    </location>
</feature>
<comment type="caution">
    <text evidence="5">The sequence shown here is derived from an EMBL/GenBank/DDBJ whole genome shotgun (WGS) entry which is preliminary data.</text>
</comment>
<dbReference type="CDD" id="cd01106">
    <property type="entry name" value="HTH_TipAL-Mta"/>
    <property type="match status" value="1"/>
</dbReference>
<dbReference type="RefSeq" id="WP_021659876.1">
    <property type="nucleotide sequence ID" value="NZ_FQVY01000001.1"/>
</dbReference>
<dbReference type="InterPro" id="IPR000551">
    <property type="entry name" value="MerR-type_HTH_dom"/>
</dbReference>
<protein>
    <submittedName>
        <fullName evidence="5">DNA-binding transcriptional regulator, MerR family</fullName>
    </submittedName>
    <submittedName>
        <fullName evidence="4">MerR family transcriptional regulator</fullName>
    </submittedName>
</protein>
<feature type="domain" description="HTH merR-type" evidence="3">
    <location>
        <begin position="6"/>
        <end position="76"/>
    </location>
</feature>
<dbReference type="Pfam" id="PF13411">
    <property type="entry name" value="MerR_1"/>
    <property type="match status" value="1"/>
</dbReference>
<evidence type="ECO:0000313" key="5">
    <source>
        <dbReference type="EMBL" id="SHF78033.1"/>
    </source>
</evidence>
<evidence type="ECO:0000259" key="3">
    <source>
        <dbReference type="PROSITE" id="PS50937"/>
    </source>
</evidence>
<dbReference type="AlphaFoldDB" id="A0AAQ1MBS6"/>
<dbReference type="Proteomes" id="UP000474718">
    <property type="component" value="Unassembled WGS sequence"/>
</dbReference>
<dbReference type="Proteomes" id="UP000184089">
    <property type="component" value="Unassembled WGS sequence"/>
</dbReference>
<keyword evidence="1 5" id="KW-0238">DNA-binding</keyword>
<dbReference type="PROSITE" id="PS50937">
    <property type="entry name" value="HTH_MERR_2"/>
    <property type="match status" value="1"/>
</dbReference>
<name>A0AAQ1MBS6_9FIRM</name>
<dbReference type="SUPFAM" id="SSF46955">
    <property type="entry name" value="Putative DNA-binding domain"/>
    <property type="match status" value="1"/>
</dbReference>
<dbReference type="EMBL" id="FQVY01000001">
    <property type="protein sequence ID" value="SHF78033.1"/>
    <property type="molecule type" value="Genomic_DNA"/>
</dbReference>
<keyword evidence="7" id="KW-1185">Reference proteome</keyword>
<reference evidence="5" key="1">
    <citation type="submission" date="2016-11" db="EMBL/GenBank/DDBJ databases">
        <authorList>
            <person name="Varghese N."/>
            <person name="Submissions S."/>
        </authorList>
    </citation>
    <scope>NUCLEOTIDE SEQUENCE</scope>
    <source>
        <strain evidence="5">DSM 4029</strain>
    </source>
</reference>
<accession>A0AAQ1MBS6</accession>
<keyword evidence="2" id="KW-0175">Coiled coil</keyword>
<gene>
    <name evidence="4" type="ORF">GT747_07240</name>
    <name evidence="5" type="ORF">SAMN05444424_0654</name>
</gene>
<dbReference type="GO" id="GO:0003677">
    <property type="term" value="F:DNA binding"/>
    <property type="evidence" value="ECO:0007669"/>
    <property type="project" value="UniProtKB-KW"/>
</dbReference>
<proteinExistence type="predicted"/>
<dbReference type="InterPro" id="IPR047057">
    <property type="entry name" value="MerR_fam"/>
</dbReference>
<dbReference type="PRINTS" id="PR00040">
    <property type="entry name" value="HTHMERR"/>
</dbReference>
<dbReference type="InterPro" id="IPR009061">
    <property type="entry name" value="DNA-bd_dom_put_sf"/>
</dbReference>
<evidence type="ECO:0000313" key="6">
    <source>
        <dbReference type="Proteomes" id="UP000184089"/>
    </source>
</evidence>
<reference evidence="6" key="2">
    <citation type="submission" date="2016-11" db="EMBL/GenBank/DDBJ databases">
        <authorList>
            <person name="Jaros S."/>
            <person name="Januszkiewicz K."/>
            <person name="Wedrychowicz H."/>
        </authorList>
    </citation>
    <scope>NUCLEOTIDE SEQUENCE [LARGE SCALE GENOMIC DNA]</scope>
    <source>
        <strain evidence="6">DSM 4029</strain>
    </source>
</reference>
<dbReference type="GO" id="GO:0003700">
    <property type="term" value="F:DNA-binding transcription factor activity"/>
    <property type="evidence" value="ECO:0007669"/>
    <property type="project" value="InterPro"/>
</dbReference>
<dbReference type="SMART" id="SM00422">
    <property type="entry name" value="HTH_MERR"/>
    <property type="match status" value="1"/>
</dbReference>
<evidence type="ECO:0000313" key="4">
    <source>
        <dbReference type="EMBL" id="MZL69551.1"/>
    </source>
</evidence>
<evidence type="ECO:0000256" key="1">
    <source>
        <dbReference type="ARBA" id="ARBA00023125"/>
    </source>
</evidence>
<dbReference type="PANTHER" id="PTHR30204">
    <property type="entry name" value="REDOX-CYCLING DRUG-SENSING TRANSCRIPTIONAL ACTIVATOR SOXR"/>
    <property type="match status" value="1"/>
</dbReference>
<evidence type="ECO:0000313" key="7">
    <source>
        <dbReference type="Proteomes" id="UP000474718"/>
    </source>
</evidence>
<organism evidence="5 6">
    <name type="scientific">Bittarella massiliensis</name>
    <name type="common">ex Durand et al. 2017</name>
    <dbReference type="NCBI Taxonomy" id="1720313"/>
    <lineage>
        <taxon>Bacteria</taxon>
        <taxon>Bacillati</taxon>
        <taxon>Bacillota</taxon>
        <taxon>Clostridia</taxon>
        <taxon>Eubacteriales</taxon>
        <taxon>Oscillospiraceae</taxon>
        <taxon>Bittarella (ex Durand et al. 2017)</taxon>
    </lineage>
</organism>
<dbReference type="PANTHER" id="PTHR30204:SF96">
    <property type="entry name" value="CHROMOSOME-ANCHORING PROTEIN RACA"/>
    <property type="match status" value="1"/>
</dbReference>
<dbReference type="EMBL" id="WWVX01000004">
    <property type="protein sequence ID" value="MZL69551.1"/>
    <property type="molecule type" value="Genomic_DNA"/>
</dbReference>